<evidence type="ECO:0000313" key="4">
    <source>
        <dbReference type="Proteomes" id="UP001165289"/>
    </source>
</evidence>
<dbReference type="GO" id="GO:0000785">
    <property type="term" value="C:chromatin"/>
    <property type="evidence" value="ECO:0007669"/>
    <property type="project" value="TreeGrafter"/>
</dbReference>
<dbReference type="AlphaFoldDB" id="A0AAV7KFE8"/>
<accession>A0AAV7KFE8</accession>
<dbReference type="PANTHER" id="PTHR46449">
    <property type="entry name" value="ZGC:158260"/>
    <property type="match status" value="1"/>
</dbReference>
<comment type="similarity">
    <text evidence="1">Belongs to the FAM47 family.</text>
</comment>
<organism evidence="3 4">
    <name type="scientific">Oopsacas minuta</name>
    <dbReference type="NCBI Taxonomy" id="111878"/>
    <lineage>
        <taxon>Eukaryota</taxon>
        <taxon>Metazoa</taxon>
        <taxon>Porifera</taxon>
        <taxon>Hexactinellida</taxon>
        <taxon>Hexasterophora</taxon>
        <taxon>Lyssacinosida</taxon>
        <taxon>Leucopsacidae</taxon>
        <taxon>Oopsacas</taxon>
    </lineage>
</organism>
<feature type="region of interest" description="Disordered" evidence="2">
    <location>
        <begin position="164"/>
        <end position="190"/>
    </location>
</feature>
<protein>
    <submittedName>
        <fullName evidence="3">Uncharacterized protein</fullName>
    </submittedName>
</protein>
<keyword evidence="4" id="KW-1185">Reference proteome</keyword>
<dbReference type="PANTHER" id="PTHR46449:SF5">
    <property type="entry name" value="FAMILY WITH SEQUENCE SIMILARITY 47 MEMBER E"/>
    <property type="match status" value="1"/>
</dbReference>
<evidence type="ECO:0000256" key="1">
    <source>
        <dbReference type="ARBA" id="ARBA00005277"/>
    </source>
</evidence>
<feature type="compositionally biased region" description="Low complexity" evidence="2">
    <location>
        <begin position="179"/>
        <end position="190"/>
    </location>
</feature>
<evidence type="ECO:0000256" key="2">
    <source>
        <dbReference type="SAM" id="MobiDB-lite"/>
    </source>
</evidence>
<comment type="caution">
    <text evidence="3">The sequence shown here is derived from an EMBL/GenBank/DDBJ whole genome shotgun (WGS) entry which is preliminary data.</text>
</comment>
<evidence type="ECO:0000313" key="3">
    <source>
        <dbReference type="EMBL" id="KAI6660013.1"/>
    </source>
</evidence>
<name>A0AAV7KFE8_9METZ</name>
<gene>
    <name evidence="3" type="ORF">LOD99_14354</name>
</gene>
<proteinExistence type="inferred from homology"/>
<sequence length="412" mass="47319">MAERKYDLLLYNTNKYNQDQPKPQPWYKERIQTKFLQAHRSLALDSSQWKLFKNNPDDFRDGIPPSSEDILSPNSSHLHLPLIHITKTPNSIPSPNWEGKKIRKKDALYCRALPAQQKRREYIQALEVELTSHPTQLYPHLMEAIPHQLQSRYNDVISTDSSAPFTDKHKSITSPLDCPTPSSSKKSYLSSATSEVQSEIELGELYRFPSLKSTNRSRSVSSDCEPVESRETDELTLLTEDLCSWANHLSDNDDSLEPSHIRALFSNTFDNNKLATLAPVQVVDLSNIPGELKVTLIDTNERNDTQLNKPWQPNSVSCQIVPAKPVRTKYGEWYIPVHLWRARPKHEHLNLPSIQEREQSRKIGRMAELDKEISELHSASLFLKHLQKKSYSNQKVHIPSFLGLRERNSLSS</sequence>
<dbReference type="EMBL" id="JAKMXF010000044">
    <property type="protein sequence ID" value="KAI6660013.1"/>
    <property type="molecule type" value="Genomic_DNA"/>
</dbReference>
<dbReference type="InterPro" id="IPR032743">
    <property type="entry name" value="FAM47"/>
</dbReference>
<dbReference type="Pfam" id="PF14642">
    <property type="entry name" value="FAM47"/>
    <property type="match status" value="1"/>
</dbReference>
<reference evidence="3 4" key="1">
    <citation type="journal article" date="2023" name="BMC Biol.">
        <title>The compact genome of the sponge Oopsacas minuta (Hexactinellida) is lacking key metazoan core genes.</title>
        <authorList>
            <person name="Santini S."/>
            <person name="Schenkelaars Q."/>
            <person name="Jourda C."/>
            <person name="Duchesne M."/>
            <person name="Belahbib H."/>
            <person name="Rocher C."/>
            <person name="Selva M."/>
            <person name="Riesgo A."/>
            <person name="Vervoort M."/>
            <person name="Leys S.P."/>
            <person name="Kodjabachian L."/>
            <person name="Le Bivic A."/>
            <person name="Borchiellini C."/>
            <person name="Claverie J.M."/>
            <person name="Renard E."/>
        </authorList>
    </citation>
    <scope>NUCLEOTIDE SEQUENCE [LARGE SCALE GENOMIC DNA]</scope>
    <source>
        <strain evidence="3">SPO-2</strain>
    </source>
</reference>
<dbReference type="Proteomes" id="UP001165289">
    <property type="component" value="Unassembled WGS sequence"/>
</dbReference>
<dbReference type="GO" id="GO:0045815">
    <property type="term" value="P:transcription initiation-coupled chromatin remodeling"/>
    <property type="evidence" value="ECO:0007669"/>
    <property type="project" value="TreeGrafter"/>
</dbReference>